<evidence type="ECO:0000313" key="5">
    <source>
        <dbReference type="Proteomes" id="UP000422764"/>
    </source>
</evidence>
<feature type="domain" description="Bacterial microcompartment" evidence="3">
    <location>
        <begin position="4"/>
        <end position="91"/>
    </location>
</feature>
<protein>
    <submittedName>
        <fullName evidence="4">BMC domain-containing protein</fullName>
    </submittedName>
</protein>
<dbReference type="Gene3D" id="3.30.70.1710">
    <property type="match status" value="1"/>
</dbReference>
<evidence type="ECO:0000259" key="3">
    <source>
        <dbReference type="SMART" id="SM00877"/>
    </source>
</evidence>
<evidence type="ECO:0000256" key="1">
    <source>
        <dbReference type="ARBA" id="ARBA00024322"/>
    </source>
</evidence>
<dbReference type="InterPro" id="IPR000249">
    <property type="entry name" value="BMC_dom"/>
</dbReference>
<sequence length="109" mass="11727">MNRNALGLLEVQGYSIALAAMDKACKAADVKIIAMDCNNPKAGDKAYIPVVVQVKFTGSVSDVKVALEVAREEAEKHIPSEEIVTEHIASYSEELEPLLSVGKVTKKQA</sequence>
<dbReference type="AlphaFoldDB" id="A0A6I6EU48"/>
<accession>A0A6I6EU48</accession>
<dbReference type="Pfam" id="PF00936">
    <property type="entry name" value="BMC"/>
    <property type="match status" value="1"/>
</dbReference>
<comment type="subcellular location">
    <subcellularLocation>
        <location evidence="1">Bacterial microcompartment</location>
    </subcellularLocation>
</comment>
<dbReference type="InterPro" id="IPR037233">
    <property type="entry name" value="CcmK-like_sf"/>
</dbReference>
<dbReference type="PANTHER" id="PTHR33941">
    <property type="entry name" value="PROPANEDIOL UTILIZATION PROTEIN PDUA"/>
    <property type="match status" value="1"/>
</dbReference>
<dbReference type="EMBL" id="CP046522">
    <property type="protein sequence ID" value="QGU94376.1"/>
    <property type="molecule type" value="Genomic_DNA"/>
</dbReference>
<dbReference type="PANTHER" id="PTHR33941:SF11">
    <property type="entry name" value="BACTERIAL MICROCOMPARTMENT SHELL PROTEIN PDUJ"/>
    <property type="match status" value="1"/>
</dbReference>
<gene>
    <name evidence="4" type="ORF">GOM49_03995</name>
</gene>
<dbReference type="GO" id="GO:0031469">
    <property type="term" value="C:bacterial microcompartment"/>
    <property type="evidence" value="ECO:0007669"/>
    <property type="project" value="UniProtKB-SubCell"/>
</dbReference>
<name>A0A6I6EU48_9CLOT</name>
<proteinExistence type="predicted"/>
<keyword evidence="5" id="KW-1185">Reference proteome</keyword>
<organism evidence="4 5">
    <name type="scientific">Clostridium bovifaecis</name>
    <dbReference type="NCBI Taxonomy" id="2184719"/>
    <lineage>
        <taxon>Bacteria</taxon>
        <taxon>Bacillati</taxon>
        <taxon>Bacillota</taxon>
        <taxon>Clostridia</taxon>
        <taxon>Eubacteriales</taxon>
        <taxon>Clostridiaceae</taxon>
        <taxon>Clostridium</taxon>
    </lineage>
</organism>
<dbReference type="SMART" id="SM00877">
    <property type="entry name" value="BMC"/>
    <property type="match status" value="1"/>
</dbReference>
<dbReference type="Proteomes" id="UP000422764">
    <property type="component" value="Chromosome"/>
</dbReference>
<dbReference type="SUPFAM" id="SSF143414">
    <property type="entry name" value="CcmK-like"/>
    <property type="match status" value="1"/>
</dbReference>
<dbReference type="InterPro" id="IPR050575">
    <property type="entry name" value="BMC_shell"/>
</dbReference>
<reference evidence="4 5" key="1">
    <citation type="submission" date="2019-12" db="EMBL/GenBank/DDBJ databases">
        <title>Genome sequenceing of Clostridium bovifaecis.</title>
        <authorList>
            <person name="Yao Y."/>
        </authorList>
    </citation>
    <scope>NUCLEOTIDE SEQUENCE [LARGE SCALE GENOMIC DNA]</scope>
    <source>
        <strain evidence="4 5">BXX</strain>
    </source>
</reference>
<evidence type="ECO:0000256" key="2">
    <source>
        <dbReference type="ARBA" id="ARBA00024446"/>
    </source>
</evidence>
<keyword evidence="2" id="KW-1283">Bacterial microcompartment</keyword>
<evidence type="ECO:0000313" key="4">
    <source>
        <dbReference type="EMBL" id="QGU94376.1"/>
    </source>
</evidence>